<dbReference type="InterPro" id="IPR003356">
    <property type="entry name" value="DNA_methylase_A-5"/>
</dbReference>
<dbReference type="PANTHER" id="PTHR42933">
    <property type="entry name" value="SLR6095 PROTEIN"/>
    <property type="match status" value="1"/>
</dbReference>
<accession>Q6F777</accession>
<evidence type="ECO:0000256" key="1">
    <source>
        <dbReference type="ARBA" id="ARBA00006594"/>
    </source>
</evidence>
<dbReference type="PRINTS" id="PR00507">
    <property type="entry name" value="N12N6MTFRASE"/>
</dbReference>
<organism evidence="10 11">
    <name type="scientific">Acinetobacter baylyi (strain ATCC 33305 / BD413 / ADP1)</name>
    <dbReference type="NCBI Taxonomy" id="62977"/>
    <lineage>
        <taxon>Bacteria</taxon>
        <taxon>Pseudomonadati</taxon>
        <taxon>Pseudomonadota</taxon>
        <taxon>Gammaproteobacteria</taxon>
        <taxon>Moraxellales</taxon>
        <taxon>Moraxellaceae</taxon>
        <taxon>Acinetobacter</taxon>
    </lineage>
</organism>
<dbReference type="Proteomes" id="UP000000430">
    <property type="component" value="Chromosome"/>
</dbReference>
<dbReference type="InterPro" id="IPR029063">
    <property type="entry name" value="SAM-dependent_MTases_sf"/>
</dbReference>
<evidence type="ECO:0000256" key="3">
    <source>
        <dbReference type="ARBA" id="ARBA00022603"/>
    </source>
</evidence>
<dbReference type="EMBL" id="CR543861">
    <property type="protein sequence ID" value="CAG70088.1"/>
    <property type="molecule type" value="Genomic_DNA"/>
</dbReference>
<dbReference type="GO" id="GO:0009307">
    <property type="term" value="P:DNA restriction-modification system"/>
    <property type="evidence" value="ECO:0007669"/>
    <property type="project" value="UniProtKB-KW"/>
</dbReference>
<dbReference type="InterPro" id="IPR051537">
    <property type="entry name" value="DNA_Adenine_Mtase"/>
</dbReference>
<evidence type="ECO:0000256" key="6">
    <source>
        <dbReference type="ARBA" id="ARBA00022747"/>
    </source>
</evidence>
<dbReference type="PROSITE" id="PS00092">
    <property type="entry name" value="N6_MTASE"/>
    <property type="match status" value="1"/>
</dbReference>
<dbReference type="AlphaFoldDB" id="Q6F777"/>
<protein>
    <recommendedName>
        <fullName evidence="2">site-specific DNA-methyltransferase (adenine-specific)</fullName>
        <ecNumber evidence="2">2.1.1.72</ecNumber>
    </recommendedName>
</protein>
<sequence>MNWRNDMTNEVNQHSQHGKIVGLVWSIANIIRGPYRPPQYRRVMLPLIVLGRFDAILAPYADEMKASYEKAVATLQDKTPNVFLQKQLSQIADKDRKQNLYNISGFNLKKLLDDPDQFTANLTKYIDGFSPKAKDIFAKFEFAKEIEKLDDANRLYKVFQEFRNGLGESGLSLAPSSVSNLQMGYLFEELVRKFNEQANEEAGDHFTPREVIELMVNLIFEEDQDELVKAGVHRSIYDPTAGTGGMLSESEKFLKKYNDKISLDMYGQEYNPESYAICCSDLLIKDEPAENIVYGDTLGVKNAKEKDGYVPRDGHADKDFHYMFSNPPFGVEWKNQKDFIDEEEKQGFSGRFGAGLPRINDGSLLFAQHMISKMKASPENGGEGSRIAVVFNGSPLFTGDAGSGESNIRRWIIENDWLEAIIALPDQMFYNTGIYTYIWIISNKKSEQRKGKVQLIDGTAHYQKMAKSLGNKRHELSKAHIAELTKFYSKFEDQDTSALIQSKTGEAKICSKIFNNQDFGYLKLTVERPLRLNFTISAERIALLDDQSAFTSLAKSKKVKDTAEISKEEQAGRLQQEAIKNALTAKISDQVWKNRDEFLKVLDPILKGLTFKLGAPVKKAILEALSERDQTADICKDSKGNIEPDTQLRDTELVAFPDHLTLPLPVNYDKEPDLSKLLPLVKAHCEAYLKAEVLPHVADAWIDYSKTKVGYEIPINRHFYIYEPPRPLEEIKAEIVQLEQEIMQMLGGLSA</sequence>
<dbReference type="GO" id="GO:0009007">
    <property type="term" value="F:site-specific DNA-methyltransferase (adenine-specific) activity"/>
    <property type="evidence" value="ECO:0007669"/>
    <property type="project" value="UniProtKB-EC"/>
</dbReference>
<evidence type="ECO:0000256" key="5">
    <source>
        <dbReference type="ARBA" id="ARBA00022691"/>
    </source>
</evidence>
<comment type="catalytic activity">
    <reaction evidence="7">
        <text>a 2'-deoxyadenosine in DNA + S-adenosyl-L-methionine = an N(6)-methyl-2'-deoxyadenosine in DNA + S-adenosyl-L-homocysteine + H(+)</text>
        <dbReference type="Rhea" id="RHEA:15197"/>
        <dbReference type="Rhea" id="RHEA-COMP:12418"/>
        <dbReference type="Rhea" id="RHEA-COMP:12419"/>
        <dbReference type="ChEBI" id="CHEBI:15378"/>
        <dbReference type="ChEBI" id="CHEBI:57856"/>
        <dbReference type="ChEBI" id="CHEBI:59789"/>
        <dbReference type="ChEBI" id="CHEBI:90615"/>
        <dbReference type="ChEBI" id="CHEBI:90616"/>
        <dbReference type="EC" id="2.1.1.72"/>
    </reaction>
</comment>
<evidence type="ECO:0000313" key="11">
    <source>
        <dbReference type="Proteomes" id="UP000000430"/>
    </source>
</evidence>
<comment type="similarity">
    <text evidence="1">Belongs to the N(4)/N(6)-methyltransferase family.</text>
</comment>
<keyword evidence="4" id="KW-0808">Transferase</keyword>
<dbReference type="DNASU" id="2879699"/>
<dbReference type="Gene3D" id="3.40.50.150">
    <property type="entry name" value="Vaccinia Virus protein VP39"/>
    <property type="match status" value="1"/>
</dbReference>
<evidence type="ECO:0000259" key="9">
    <source>
        <dbReference type="Pfam" id="PF12161"/>
    </source>
</evidence>
<dbReference type="EC" id="2.1.1.72" evidence="2"/>
<dbReference type="HOGENOM" id="CLU_012122_0_0_6"/>
<dbReference type="SUPFAM" id="SSF53335">
    <property type="entry name" value="S-adenosyl-L-methionine-dependent methyltransferases"/>
    <property type="match status" value="1"/>
</dbReference>
<gene>
    <name evidence="10" type="ordered locus">ACIAD3432</name>
</gene>
<evidence type="ECO:0000259" key="8">
    <source>
        <dbReference type="Pfam" id="PF02384"/>
    </source>
</evidence>
<dbReference type="REBASE" id="9585">
    <property type="entry name" value="M.AspADPORF3432P"/>
</dbReference>
<dbReference type="Pfam" id="PF02384">
    <property type="entry name" value="N6_Mtase"/>
    <property type="match status" value="1"/>
</dbReference>
<name>Q6F777_ACIAD</name>
<dbReference type="eggNOG" id="COG0286">
    <property type="taxonomic scope" value="Bacteria"/>
</dbReference>
<evidence type="ECO:0000256" key="7">
    <source>
        <dbReference type="ARBA" id="ARBA00047942"/>
    </source>
</evidence>
<dbReference type="GO" id="GO:0008170">
    <property type="term" value="F:N-methyltransferase activity"/>
    <property type="evidence" value="ECO:0007669"/>
    <property type="project" value="InterPro"/>
</dbReference>
<reference evidence="10 11" key="1">
    <citation type="journal article" date="2004" name="Nucleic Acids Res.">
        <title>Unique features revealed by the genome sequence of Acinetobacter sp. ADP1, a versatile and naturally transformation competent bacterium.</title>
        <authorList>
            <person name="Barbe V."/>
            <person name="Vallenet D."/>
            <person name="Fonknechten N."/>
            <person name="Kreimeyer A."/>
            <person name="Oztas S."/>
            <person name="Labarre L."/>
            <person name="Cruveiller S."/>
            <person name="Robert C."/>
            <person name="Duprat S."/>
            <person name="Wincker P."/>
            <person name="Ornston L.N."/>
            <person name="Weissenbach J."/>
            <person name="Marliere P."/>
            <person name="Cohen G.N."/>
            <person name="Medigue C."/>
        </authorList>
    </citation>
    <scope>NUCLEOTIDE SEQUENCE [LARGE SCALE GENOMIC DNA]</scope>
    <source>
        <strain evidence="11">ATCC 33305 / BD413 / ADP1</strain>
    </source>
</reference>
<keyword evidence="3 10" id="KW-0489">Methyltransferase</keyword>
<dbReference type="InterPro" id="IPR002052">
    <property type="entry name" value="DNA_methylase_N6_adenine_CS"/>
</dbReference>
<dbReference type="GO" id="GO:0003677">
    <property type="term" value="F:DNA binding"/>
    <property type="evidence" value="ECO:0007669"/>
    <property type="project" value="InterPro"/>
</dbReference>
<evidence type="ECO:0000313" key="10">
    <source>
        <dbReference type="EMBL" id="CAG70088.1"/>
    </source>
</evidence>
<dbReference type="InterPro" id="IPR022749">
    <property type="entry name" value="D12N6_MeTrfase_N"/>
</dbReference>
<dbReference type="GO" id="GO:0032259">
    <property type="term" value="P:methylation"/>
    <property type="evidence" value="ECO:0007669"/>
    <property type="project" value="UniProtKB-KW"/>
</dbReference>
<dbReference type="KEGG" id="aci:ACIAD3432"/>
<evidence type="ECO:0000256" key="4">
    <source>
        <dbReference type="ARBA" id="ARBA00022679"/>
    </source>
</evidence>
<keyword evidence="5" id="KW-0949">S-adenosyl-L-methionine</keyword>
<dbReference type="PANTHER" id="PTHR42933:SF3">
    <property type="entry name" value="TYPE I RESTRICTION ENZYME MJAVIII METHYLASE SUBUNIT"/>
    <property type="match status" value="1"/>
</dbReference>
<feature type="domain" description="DNA methylase adenine-specific" evidence="8">
    <location>
        <begin position="183"/>
        <end position="498"/>
    </location>
</feature>
<dbReference type="Pfam" id="PF12161">
    <property type="entry name" value="HsdM_N"/>
    <property type="match status" value="1"/>
</dbReference>
<keyword evidence="6" id="KW-0680">Restriction system</keyword>
<proteinExistence type="inferred from homology"/>
<dbReference type="STRING" id="202950.GCA_001485005_02265"/>
<feature type="domain" description="N6 adenine-specific DNA methyltransferase N-terminal" evidence="9">
    <location>
        <begin position="24"/>
        <end position="162"/>
    </location>
</feature>
<evidence type="ECO:0000256" key="2">
    <source>
        <dbReference type="ARBA" id="ARBA00011900"/>
    </source>
</evidence>